<keyword evidence="4" id="KW-1185">Reference proteome</keyword>
<keyword evidence="3" id="KW-0282">Flagellum</keyword>
<dbReference type="PANTHER" id="PTHR30531">
    <property type="entry name" value="FLAGELLAR BIOSYNTHETIC PROTEIN FLHB"/>
    <property type="match status" value="1"/>
</dbReference>
<dbReference type="GO" id="GO:0009306">
    <property type="term" value="P:protein secretion"/>
    <property type="evidence" value="ECO:0007669"/>
    <property type="project" value="InterPro"/>
</dbReference>
<evidence type="ECO:0000313" key="2">
    <source>
        <dbReference type="EMBL" id="AHE96012.1"/>
    </source>
</evidence>
<dbReference type="PANTHER" id="PTHR30531:SF12">
    <property type="entry name" value="FLAGELLAR BIOSYNTHETIC PROTEIN FLHB"/>
    <property type="match status" value="1"/>
</dbReference>
<reference evidence="2 4" key="1">
    <citation type="submission" date="2013-12" db="EMBL/GenBank/DDBJ databases">
        <authorList>
            <consortium name="DOE Joint Genome Institute"/>
            <person name="Eisen J."/>
            <person name="Huntemann M."/>
            <person name="Han J."/>
            <person name="Chen A."/>
            <person name="Kyrpides N."/>
            <person name="Mavromatis K."/>
            <person name="Markowitz V."/>
            <person name="Palaniappan K."/>
            <person name="Ivanova N."/>
            <person name="Schaumberg A."/>
            <person name="Pati A."/>
            <person name="Liolios K."/>
            <person name="Nordberg H.P."/>
            <person name="Cantor M.N."/>
            <person name="Hua S.X."/>
            <person name="Woyke T."/>
        </authorList>
    </citation>
    <scope>NUCLEOTIDE SEQUENCE [LARGE SCALE GENOMIC DNA]</scope>
    <source>
        <strain evidence="2 4">DSM 23557</strain>
    </source>
</reference>
<dbReference type="InterPro" id="IPR006135">
    <property type="entry name" value="T3SS_substrate_exporter"/>
</dbReference>
<dbReference type="PRINTS" id="PR00950">
    <property type="entry name" value="TYPE3IMSPROT"/>
</dbReference>
<comment type="similarity">
    <text evidence="1">Belongs to the type III secretion exporter family.</text>
</comment>
<keyword evidence="3" id="KW-0966">Cell projection</keyword>
<evidence type="ECO:0000313" key="3">
    <source>
        <dbReference type="EMBL" id="HHO73420.1"/>
    </source>
</evidence>
<dbReference type="GO" id="GO:0005886">
    <property type="term" value="C:plasma membrane"/>
    <property type="evidence" value="ECO:0007669"/>
    <property type="project" value="TreeGrafter"/>
</dbReference>
<dbReference type="RefSeq" id="WP_025306015.1">
    <property type="nucleotide sequence ID" value="NZ_CP007028.1"/>
</dbReference>
<dbReference type="STRING" id="75906.THERU_04210"/>
<sequence>MEERKKAVALRYDPEKDKAPVVLAKGYGELAERIIKIAKEKNIPIVEDKDLVSALIRVEVFEEIPPELYRAVAKVLVFIKTLRT</sequence>
<dbReference type="Gene3D" id="3.40.1690.10">
    <property type="entry name" value="secretion proteins EscU"/>
    <property type="match status" value="1"/>
</dbReference>
<dbReference type="eggNOG" id="COG2257">
    <property type="taxonomic scope" value="Bacteria"/>
</dbReference>
<evidence type="ECO:0000256" key="1">
    <source>
        <dbReference type="ARBA" id="ARBA00010690"/>
    </source>
</evidence>
<name>W0DFI3_9AQUI</name>
<dbReference type="PATRIC" id="fig|75906.3.peg.818"/>
<dbReference type="EMBL" id="CP007028">
    <property type="protein sequence ID" value="AHE96012.1"/>
    <property type="molecule type" value="Genomic_DNA"/>
</dbReference>
<evidence type="ECO:0000313" key="4">
    <source>
        <dbReference type="Proteomes" id="UP000018914"/>
    </source>
</evidence>
<dbReference type="OrthoDB" id="5244399at2"/>
<protein>
    <submittedName>
        <fullName evidence="3">Flagellar biosynthesis protein FlhB</fullName>
    </submittedName>
</protein>
<dbReference type="AlphaFoldDB" id="W0DFI3"/>
<dbReference type="Pfam" id="PF01312">
    <property type="entry name" value="Bac_export_2"/>
    <property type="match status" value="1"/>
</dbReference>
<dbReference type="KEGG" id="trd:THERU_04210"/>
<accession>W0DFI3</accession>
<keyword evidence="3" id="KW-0969">Cilium</keyword>
<dbReference type="Proteomes" id="UP000018914">
    <property type="component" value="Chromosome"/>
</dbReference>
<gene>
    <name evidence="3" type="ORF">ENN04_02140</name>
    <name evidence="2" type="ORF">THERU_04210</name>
</gene>
<reference evidence="3" key="2">
    <citation type="journal article" date="2020" name="mSystems">
        <title>Genome- and Community-Level Interaction Insights into Carbon Utilization and Element Cycling Functions of Hydrothermarchaeota in Hydrothermal Sediment.</title>
        <authorList>
            <person name="Zhou Z."/>
            <person name="Liu Y."/>
            <person name="Xu W."/>
            <person name="Pan J."/>
            <person name="Luo Z.H."/>
            <person name="Li M."/>
        </authorList>
    </citation>
    <scope>NUCLEOTIDE SEQUENCE [LARGE SCALE GENOMIC DNA]</scope>
    <source>
        <strain evidence="3">SpSt-114</strain>
    </source>
</reference>
<dbReference type="InterPro" id="IPR029025">
    <property type="entry name" value="T3SS_substrate_exporter_C"/>
</dbReference>
<dbReference type="SUPFAM" id="SSF160544">
    <property type="entry name" value="EscU C-terminal domain-like"/>
    <property type="match status" value="1"/>
</dbReference>
<dbReference type="HOGENOM" id="CLU_041013_4_2_0"/>
<organism evidence="4">
    <name type="scientific">Thermocrinis ruber</name>
    <dbReference type="NCBI Taxonomy" id="75906"/>
    <lineage>
        <taxon>Bacteria</taxon>
        <taxon>Pseudomonadati</taxon>
        <taxon>Aquificota</taxon>
        <taxon>Aquificia</taxon>
        <taxon>Aquificales</taxon>
        <taxon>Aquificaceae</taxon>
        <taxon>Thermocrinis</taxon>
    </lineage>
</organism>
<dbReference type="EMBL" id="DSAC01000025">
    <property type="protein sequence ID" value="HHO73420.1"/>
    <property type="molecule type" value="Genomic_DNA"/>
</dbReference>
<proteinExistence type="inferred from homology"/>